<proteinExistence type="predicted"/>
<reference evidence="2" key="1">
    <citation type="submission" date="2020-05" db="EMBL/GenBank/DDBJ databases">
        <title>Phylogenomic resolution of chytrid fungi.</title>
        <authorList>
            <person name="Stajich J.E."/>
            <person name="Amses K."/>
            <person name="Simmons R."/>
            <person name="Seto K."/>
            <person name="Myers J."/>
            <person name="Bonds A."/>
            <person name="Quandt C.A."/>
            <person name="Barry K."/>
            <person name="Liu P."/>
            <person name="Grigoriev I."/>
            <person name="Longcore J.E."/>
            <person name="James T.Y."/>
        </authorList>
    </citation>
    <scope>NUCLEOTIDE SEQUENCE</scope>
    <source>
        <strain evidence="2">JEL0476</strain>
    </source>
</reference>
<gene>
    <name evidence="2" type="ORF">HK099_000034</name>
</gene>
<protein>
    <recommendedName>
        <fullName evidence="4">DUF4281 domain-containing protein</fullName>
    </recommendedName>
</protein>
<dbReference type="Pfam" id="PF14108">
    <property type="entry name" value="ABA4-like"/>
    <property type="match status" value="1"/>
</dbReference>
<keyword evidence="1" id="KW-1133">Transmembrane helix</keyword>
<dbReference type="Proteomes" id="UP001211065">
    <property type="component" value="Unassembled WGS sequence"/>
</dbReference>
<sequence>MSIIEENIHHIFRFASNVALPGWILLAVAPKWKYTKLFVKGSVIVNCSIYGILIVKAIDSKGMPDFSSWSGVLNLFRNGAEPGLLAAWVHYLAFDLLTGLLISNDAADNQISRVYTAPFLFSTLMFGPVGFGSYILLRPFLGATTPFKSFNYLSTDKSTKLY</sequence>
<evidence type="ECO:0000256" key="1">
    <source>
        <dbReference type="SAM" id="Phobius"/>
    </source>
</evidence>
<evidence type="ECO:0008006" key="4">
    <source>
        <dbReference type="Google" id="ProtNLM"/>
    </source>
</evidence>
<evidence type="ECO:0000313" key="3">
    <source>
        <dbReference type="Proteomes" id="UP001211065"/>
    </source>
</evidence>
<keyword evidence="1" id="KW-0812">Transmembrane</keyword>
<accession>A0AAD5XZL5</accession>
<evidence type="ECO:0000313" key="2">
    <source>
        <dbReference type="EMBL" id="KAJ3228479.1"/>
    </source>
</evidence>
<comment type="caution">
    <text evidence="2">The sequence shown here is derived from an EMBL/GenBank/DDBJ whole genome shotgun (WGS) entry which is preliminary data.</text>
</comment>
<dbReference type="InterPro" id="IPR025461">
    <property type="entry name" value="ABA4-like"/>
</dbReference>
<name>A0AAD5XZL5_9FUNG</name>
<keyword evidence="3" id="KW-1185">Reference proteome</keyword>
<feature type="transmembrane region" description="Helical" evidence="1">
    <location>
        <begin position="12"/>
        <end position="30"/>
    </location>
</feature>
<organism evidence="2 3">
    <name type="scientific">Clydaea vesicula</name>
    <dbReference type="NCBI Taxonomy" id="447962"/>
    <lineage>
        <taxon>Eukaryota</taxon>
        <taxon>Fungi</taxon>
        <taxon>Fungi incertae sedis</taxon>
        <taxon>Chytridiomycota</taxon>
        <taxon>Chytridiomycota incertae sedis</taxon>
        <taxon>Chytridiomycetes</taxon>
        <taxon>Lobulomycetales</taxon>
        <taxon>Lobulomycetaceae</taxon>
        <taxon>Clydaea</taxon>
    </lineage>
</organism>
<dbReference type="AlphaFoldDB" id="A0AAD5XZL5"/>
<feature type="transmembrane region" description="Helical" evidence="1">
    <location>
        <begin position="83"/>
        <end position="102"/>
    </location>
</feature>
<keyword evidence="1" id="KW-0472">Membrane</keyword>
<dbReference type="EMBL" id="JADGJW010000001">
    <property type="protein sequence ID" value="KAJ3228479.1"/>
    <property type="molecule type" value="Genomic_DNA"/>
</dbReference>
<feature type="transmembrane region" description="Helical" evidence="1">
    <location>
        <begin position="114"/>
        <end position="137"/>
    </location>
</feature>
<feature type="transmembrane region" description="Helical" evidence="1">
    <location>
        <begin position="37"/>
        <end position="58"/>
    </location>
</feature>